<keyword evidence="2 7" id="KW-0067">ATP-binding</keyword>
<dbReference type="EnsemblBacteria" id="ABF87913">
    <property type="protein sequence ID" value="ABF87913"/>
    <property type="gene ID" value="MXAN_0540"/>
</dbReference>
<dbReference type="STRING" id="246197.MXAN_0540"/>
<dbReference type="GO" id="GO:0051603">
    <property type="term" value="P:proteolysis involved in protein catabolic process"/>
    <property type="evidence" value="ECO:0007669"/>
    <property type="project" value="TreeGrafter"/>
</dbReference>
<dbReference type="GO" id="GO:0016887">
    <property type="term" value="F:ATP hydrolysis activity"/>
    <property type="evidence" value="ECO:0007669"/>
    <property type="project" value="InterPro"/>
</dbReference>
<dbReference type="InterPro" id="IPR003593">
    <property type="entry name" value="AAA+_ATPase"/>
</dbReference>
<evidence type="ECO:0000256" key="3">
    <source>
        <dbReference type="ARBA" id="ARBA00023186"/>
    </source>
</evidence>
<dbReference type="InterPro" id="IPR019489">
    <property type="entry name" value="Clp_ATPase_C"/>
</dbReference>
<keyword evidence="3" id="KW-0143">Chaperone</keyword>
<dbReference type="HOGENOM" id="CLU_014218_8_2_7"/>
<keyword evidence="1" id="KW-0547">Nucleotide-binding</keyword>
<protein>
    <submittedName>
        <fullName evidence="7">ATP-binding protein, ClpX family</fullName>
    </submittedName>
</protein>
<dbReference type="KEGG" id="mxa:MXAN_0540"/>
<name>Q1DEW4_MYXXD</name>
<dbReference type="Proteomes" id="UP000002402">
    <property type="component" value="Chromosome"/>
</dbReference>
<dbReference type="OrthoDB" id="9804062at2"/>
<reference evidence="7 8" key="1">
    <citation type="journal article" date="2006" name="Proc. Natl. Acad. Sci. U.S.A.">
        <title>Evolution of sensory complexity recorded in a myxobacterial genome.</title>
        <authorList>
            <person name="Goldman B.S."/>
            <person name="Nierman W.C."/>
            <person name="Kaiser D."/>
            <person name="Slater S.C."/>
            <person name="Durkin A.S."/>
            <person name="Eisen J.A."/>
            <person name="Ronning C.M."/>
            <person name="Barbazuk W.B."/>
            <person name="Blanchard M."/>
            <person name="Field C."/>
            <person name="Halling C."/>
            <person name="Hinkle G."/>
            <person name="Iartchuk O."/>
            <person name="Kim H.S."/>
            <person name="Mackenzie C."/>
            <person name="Madupu R."/>
            <person name="Miller N."/>
            <person name="Shvartsbeyn A."/>
            <person name="Sullivan S.A."/>
            <person name="Vaudin M."/>
            <person name="Wiegand R."/>
            <person name="Kaplan H.B."/>
        </authorList>
    </citation>
    <scope>NUCLEOTIDE SEQUENCE [LARGE SCALE GENOMIC DNA]</scope>
    <source>
        <strain evidence="8">DK1622</strain>
    </source>
</reference>
<proteinExistence type="predicted"/>
<dbReference type="Pfam" id="PF10431">
    <property type="entry name" value="ClpB_D2-small"/>
    <property type="match status" value="1"/>
</dbReference>
<dbReference type="PANTHER" id="PTHR48102:SF7">
    <property type="entry name" value="ATP-DEPENDENT CLP PROTEASE ATP-BINDING SUBUNIT CLPX-LIKE, MITOCHONDRIAL"/>
    <property type="match status" value="1"/>
</dbReference>
<dbReference type="InterPro" id="IPR027417">
    <property type="entry name" value="P-loop_NTPase"/>
</dbReference>
<evidence type="ECO:0000259" key="6">
    <source>
        <dbReference type="SMART" id="SM01086"/>
    </source>
</evidence>
<dbReference type="GO" id="GO:0005524">
    <property type="term" value="F:ATP binding"/>
    <property type="evidence" value="ECO:0007669"/>
    <property type="project" value="UniProtKB-KW"/>
</dbReference>
<evidence type="ECO:0000256" key="1">
    <source>
        <dbReference type="ARBA" id="ARBA00022741"/>
    </source>
</evidence>
<sequence>MESPGMSITHPGLEPLPESPDEDVRARVAAIEVLSPREIDERLSDLGYRGQTEARRAASVLAYRHLRRIRHLFLEGLAPEPGMRENCLFLGPTGSGKTFLVELLFREILAVPTVLADATQFSETGYVGDDVSTLLSRLYEAADRNAAWAGCGVVCMDEFDKLATSRSDSRFAGQQTTKDVSGFGVQRSLLHMLSAPSADFPPDFGFTSRQRPDTMELACVTFIACGAFSGLSATAEGLARSEHLGFGREPLPARVESIATRVTEEQLEQTTAFARYGFIPELIGRFNRLVSFSPLDAGTLDDILQHNVLRAYEREFEQEGLRLQVDTEVREFVVARALKRETGARGLRTTLAPLLERAAYEHFGHRDNDGTLRLTLEAGEVQARRV</sequence>
<dbReference type="InterPro" id="IPR050052">
    <property type="entry name" value="ATP-dep_Clp_protease_ClpX"/>
</dbReference>
<gene>
    <name evidence="7" type="ordered locus">MXAN_0540</name>
</gene>
<keyword evidence="8" id="KW-1185">Reference proteome</keyword>
<dbReference type="InterPro" id="IPR003959">
    <property type="entry name" value="ATPase_AAA_core"/>
</dbReference>
<evidence type="ECO:0000313" key="8">
    <source>
        <dbReference type="Proteomes" id="UP000002402"/>
    </source>
</evidence>
<accession>Q1DEW4</accession>
<feature type="region of interest" description="Disordered" evidence="4">
    <location>
        <begin position="1"/>
        <end position="21"/>
    </location>
</feature>
<dbReference type="EMBL" id="CP000113">
    <property type="protein sequence ID" value="ABF87913.1"/>
    <property type="molecule type" value="Genomic_DNA"/>
</dbReference>
<dbReference type="Gene3D" id="3.40.50.300">
    <property type="entry name" value="P-loop containing nucleotide triphosphate hydrolases"/>
    <property type="match status" value="1"/>
</dbReference>
<dbReference type="Gene3D" id="1.10.8.60">
    <property type="match status" value="1"/>
</dbReference>
<dbReference type="SMART" id="SM01086">
    <property type="entry name" value="ClpB_D2-small"/>
    <property type="match status" value="1"/>
</dbReference>
<organism evidence="7 8">
    <name type="scientific">Myxococcus xanthus (strain DK1622)</name>
    <dbReference type="NCBI Taxonomy" id="246197"/>
    <lineage>
        <taxon>Bacteria</taxon>
        <taxon>Pseudomonadati</taxon>
        <taxon>Myxococcota</taxon>
        <taxon>Myxococcia</taxon>
        <taxon>Myxococcales</taxon>
        <taxon>Cystobacterineae</taxon>
        <taxon>Myxococcaceae</taxon>
        <taxon>Myxococcus</taxon>
    </lineage>
</organism>
<evidence type="ECO:0000256" key="2">
    <source>
        <dbReference type="ARBA" id="ARBA00022840"/>
    </source>
</evidence>
<feature type="domain" description="Clp ATPase C-terminal" evidence="6">
    <location>
        <begin position="295"/>
        <end position="383"/>
    </location>
</feature>
<dbReference type="SMART" id="SM00382">
    <property type="entry name" value="AAA"/>
    <property type="match status" value="1"/>
</dbReference>
<evidence type="ECO:0000313" key="7">
    <source>
        <dbReference type="EMBL" id="ABF87913.1"/>
    </source>
</evidence>
<evidence type="ECO:0000256" key="4">
    <source>
        <dbReference type="SAM" id="MobiDB-lite"/>
    </source>
</evidence>
<dbReference type="SUPFAM" id="SSF52540">
    <property type="entry name" value="P-loop containing nucleoside triphosphate hydrolases"/>
    <property type="match status" value="1"/>
</dbReference>
<dbReference type="Pfam" id="PF07724">
    <property type="entry name" value="AAA_2"/>
    <property type="match status" value="1"/>
</dbReference>
<dbReference type="PANTHER" id="PTHR48102">
    <property type="entry name" value="ATP-DEPENDENT CLP PROTEASE ATP-BINDING SUBUNIT CLPX-LIKE, MITOCHONDRIAL-RELATED"/>
    <property type="match status" value="1"/>
</dbReference>
<dbReference type="AlphaFoldDB" id="Q1DEW4"/>
<dbReference type="eggNOG" id="COG1219">
    <property type="taxonomic scope" value="Bacteria"/>
</dbReference>
<evidence type="ECO:0000259" key="5">
    <source>
        <dbReference type="SMART" id="SM00382"/>
    </source>
</evidence>
<feature type="domain" description="AAA+ ATPase" evidence="5">
    <location>
        <begin position="83"/>
        <end position="250"/>
    </location>
</feature>